<reference evidence="11 12" key="1">
    <citation type="submission" date="2023-05" db="EMBL/GenBank/DDBJ databases">
        <authorList>
            <person name="Zhang X."/>
        </authorList>
    </citation>
    <scope>NUCLEOTIDE SEQUENCE [LARGE SCALE GENOMIC DNA]</scope>
    <source>
        <strain evidence="11 12">DM2B3-1</strain>
    </source>
</reference>
<evidence type="ECO:0000256" key="9">
    <source>
        <dbReference type="SAM" id="Phobius"/>
    </source>
</evidence>
<protein>
    <submittedName>
        <fullName evidence="11">Peptide MFS transporter</fullName>
    </submittedName>
</protein>
<dbReference type="InterPro" id="IPR020846">
    <property type="entry name" value="MFS_dom"/>
</dbReference>
<dbReference type="Gene3D" id="1.20.1250.20">
    <property type="entry name" value="MFS general substrate transporter like domains"/>
    <property type="match status" value="1"/>
</dbReference>
<evidence type="ECO:0000256" key="2">
    <source>
        <dbReference type="ARBA" id="ARBA00022448"/>
    </source>
</evidence>
<keyword evidence="3" id="KW-1003">Cell membrane</keyword>
<dbReference type="InterPro" id="IPR036259">
    <property type="entry name" value="MFS_trans_sf"/>
</dbReference>
<feature type="transmembrane region" description="Helical" evidence="9">
    <location>
        <begin position="147"/>
        <end position="170"/>
    </location>
</feature>
<dbReference type="InterPro" id="IPR050171">
    <property type="entry name" value="MFS_Transporters"/>
</dbReference>
<comment type="similarity">
    <text evidence="8">Belongs to the major facilitator superfamily. Proton-dependent oligopeptide transporter (POT/PTR) (TC 2.A.17) family.</text>
</comment>
<feature type="transmembrane region" description="Helical" evidence="9">
    <location>
        <begin position="366"/>
        <end position="388"/>
    </location>
</feature>
<organism evidence="11 12">
    <name type="scientific">Xanthocytophaga flava</name>
    <dbReference type="NCBI Taxonomy" id="3048013"/>
    <lineage>
        <taxon>Bacteria</taxon>
        <taxon>Pseudomonadati</taxon>
        <taxon>Bacteroidota</taxon>
        <taxon>Cytophagia</taxon>
        <taxon>Cytophagales</taxon>
        <taxon>Rhodocytophagaceae</taxon>
        <taxon>Xanthocytophaga</taxon>
    </lineage>
</organism>
<dbReference type="CDD" id="cd17346">
    <property type="entry name" value="MFS_DtpA_like"/>
    <property type="match status" value="1"/>
</dbReference>
<feature type="transmembrane region" description="Helical" evidence="9">
    <location>
        <begin position="88"/>
        <end position="104"/>
    </location>
</feature>
<gene>
    <name evidence="11" type="ORF">QNI19_05415</name>
</gene>
<dbReference type="Proteomes" id="UP001228581">
    <property type="component" value="Unassembled WGS sequence"/>
</dbReference>
<proteinExistence type="inferred from homology"/>
<name>A0ABT7CF65_9BACT</name>
<dbReference type="RefSeq" id="WP_313993114.1">
    <property type="nucleotide sequence ID" value="NZ_JASJOT010000002.1"/>
</dbReference>
<feature type="transmembrane region" description="Helical" evidence="9">
    <location>
        <begin position="334"/>
        <end position="354"/>
    </location>
</feature>
<keyword evidence="7 9" id="KW-0472">Membrane</keyword>
<feature type="domain" description="Major facilitator superfamily (MFS) profile" evidence="10">
    <location>
        <begin position="18"/>
        <end position="488"/>
    </location>
</feature>
<dbReference type="SUPFAM" id="SSF103473">
    <property type="entry name" value="MFS general substrate transporter"/>
    <property type="match status" value="2"/>
</dbReference>
<keyword evidence="5" id="KW-0571">Peptide transport</keyword>
<evidence type="ECO:0000313" key="11">
    <source>
        <dbReference type="EMBL" id="MDJ1492361.1"/>
    </source>
</evidence>
<dbReference type="PANTHER" id="PTHR23517:SF15">
    <property type="entry name" value="PROTON-DEPENDENT OLIGOPEPTIDE FAMILY TRANSPORT PROTEIN"/>
    <property type="match status" value="1"/>
</dbReference>
<dbReference type="Pfam" id="PF00854">
    <property type="entry name" value="PTR2"/>
    <property type="match status" value="1"/>
</dbReference>
<feature type="transmembrane region" description="Helical" evidence="9">
    <location>
        <begin position="215"/>
        <end position="237"/>
    </location>
</feature>
<evidence type="ECO:0000313" key="12">
    <source>
        <dbReference type="Proteomes" id="UP001228581"/>
    </source>
</evidence>
<evidence type="ECO:0000256" key="1">
    <source>
        <dbReference type="ARBA" id="ARBA00004651"/>
    </source>
</evidence>
<dbReference type="PROSITE" id="PS50850">
    <property type="entry name" value="MFS"/>
    <property type="match status" value="1"/>
</dbReference>
<feature type="transmembrane region" description="Helical" evidence="9">
    <location>
        <begin position="394"/>
        <end position="412"/>
    </location>
</feature>
<comment type="caution">
    <text evidence="11">The sequence shown here is derived from an EMBL/GenBank/DDBJ whole genome shotgun (WGS) entry which is preliminary data.</text>
</comment>
<keyword evidence="2 8" id="KW-0813">Transport</keyword>
<dbReference type="EMBL" id="JASJOT010000002">
    <property type="protein sequence ID" value="MDJ1492361.1"/>
    <property type="molecule type" value="Genomic_DNA"/>
</dbReference>
<feature type="transmembrane region" description="Helical" evidence="9">
    <location>
        <begin position="284"/>
        <end position="301"/>
    </location>
</feature>
<dbReference type="InterPro" id="IPR000109">
    <property type="entry name" value="POT_fam"/>
</dbReference>
<sequence length="495" mass="54306">MATATGKEKFTQPAGLYVLFLTEMWERFSYYGMRAILILFMTEVATKGGMELSAPEAAAVYALYTSSVYLLSLPGGWLADSVFGQRRTIWYGGITIMLGHIILAIPGDNVVFFCGLAVVAIGTGLLKPNISSIVGELYPEGGSRRDAGFSIFYMGINLGGFLGQTVVAFLGEKVNWHWGFGAAAVGMFIGLVIFKFQGQKHLSQYGNEPKEKIKFSFKTILSVIGILGALAILLIVLHLTHVINAYSPQGLAQVMKWIIIGISCLYFFYILILGNLSLVERKRVVVLMVLFIAAALFWSGFEQAGSSLNLFASRYVDRDFLGSWQVPAGWLQNFNQIFIIIFAPLMAALWINLGRRNLNPNVPAKFALGLILMGLGFLVMVFAAKIVVSGEKAAFTWLIMTYFLHTIGELCLSPVGLSTYTKLAPKQFVSQMMGVWFVAAALGNLFAGLFAGNFDKDNVQQMPDLFMSVVYLGVGSGLFLLVFSKPIKKWMGGVE</sequence>
<dbReference type="NCBIfam" id="TIGR00924">
    <property type="entry name" value="yjdL_sub1_fam"/>
    <property type="match status" value="1"/>
</dbReference>
<feature type="transmembrane region" description="Helical" evidence="9">
    <location>
        <begin position="465"/>
        <end position="483"/>
    </location>
</feature>
<evidence type="ECO:0000256" key="7">
    <source>
        <dbReference type="ARBA" id="ARBA00023136"/>
    </source>
</evidence>
<feature type="transmembrane region" description="Helical" evidence="9">
    <location>
        <begin position="433"/>
        <end position="453"/>
    </location>
</feature>
<evidence type="ECO:0000256" key="6">
    <source>
        <dbReference type="ARBA" id="ARBA00022989"/>
    </source>
</evidence>
<dbReference type="InterPro" id="IPR018456">
    <property type="entry name" value="PTR2_symporter_CS"/>
</dbReference>
<dbReference type="PANTHER" id="PTHR23517">
    <property type="entry name" value="RESISTANCE PROTEIN MDTM, PUTATIVE-RELATED-RELATED"/>
    <property type="match status" value="1"/>
</dbReference>
<keyword evidence="12" id="KW-1185">Reference proteome</keyword>
<comment type="subcellular location">
    <subcellularLocation>
        <location evidence="1">Cell membrane</location>
        <topology evidence="1">Multi-pass membrane protein</topology>
    </subcellularLocation>
    <subcellularLocation>
        <location evidence="8">Membrane</location>
        <topology evidence="8">Multi-pass membrane protein</topology>
    </subcellularLocation>
</comment>
<evidence type="ECO:0000256" key="3">
    <source>
        <dbReference type="ARBA" id="ARBA00022475"/>
    </source>
</evidence>
<evidence type="ECO:0000256" key="8">
    <source>
        <dbReference type="RuleBase" id="RU003755"/>
    </source>
</evidence>
<evidence type="ECO:0000256" key="5">
    <source>
        <dbReference type="ARBA" id="ARBA00022856"/>
    </source>
</evidence>
<dbReference type="PROSITE" id="PS01023">
    <property type="entry name" value="PTR2_2"/>
    <property type="match status" value="1"/>
</dbReference>
<keyword evidence="5" id="KW-0653">Protein transport</keyword>
<feature type="transmembrane region" description="Helical" evidence="9">
    <location>
        <begin position="257"/>
        <end position="277"/>
    </location>
</feature>
<feature type="transmembrane region" description="Helical" evidence="9">
    <location>
        <begin position="110"/>
        <end position="126"/>
    </location>
</feature>
<feature type="transmembrane region" description="Helical" evidence="9">
    <location>
        <begin position="58"/>
        <end position="79"/>
    </location>
</feature>
<keyword evidence="4 8" id="KW-0812">Transmembrane</keyword>
<accession>A0ABT7CF65</accession>
<evidence type="ECO:0000256" key="4">
    <source>
        <dbReference type="ARBA" id="ARBA00022692"/>
    </source>
</evidence>
<keyword evidence="6 9" id="KW-1133">Transmembrane helix</keyword>
<dbReference type="InterPro" id="IPR005279">
    <property type="entry name" value="Dipep/tripep_permease"/>
</dbReference>
<evidence type="ECO:0000259" key="10">
    <source>
        <dbReference type="PROSITE" id="PS50850"/>
    </source>
</evidence>
<feature type="transmembrane region" description="Helical" evidence="9">
    <location>
        <begin position="176"/>
        <end position="194"/>
    </location>
</feature>